<evidence type="ECO:0000313" key="1">
    <source>
        <dbReference type="Proteomes" id="UP000675920"/>
    </source>
</evidence>
<dbReference type="AlphaFoldDB" id="A0A8B6X586"/>
<reference evidence="2" key="1">
    <citation type="submission" date="2025-08" db="UniProtKB">
        <authorList>
            <consortium name="RefSeq"/>
        </authorList>
    </citation>
    <scope>IDENTIFICATION</scope>
</reference>
<evidence type="ECO:0000313" key="2">
    <source>
        <dbReference type="RefSeq" id="WP_028312192.1"/>
    </source>
</evidence>
<keyword evidence="1" id="KW-1185">Reference proteome</keyword>
<protein>
    <submittedName>
        <fullName evidence="2">Uncharacterized protein</fullName>
    </submittedName>
</protein>
<name>A0A8B6X586_9BURK</name>
<accession>A0A8B6X586</accession>
<proteinExistence type="predicted"/>
<dbReference type="OrthoDB" id="9868802at2"/>
<dbReference type="RefSeq" id="WP_028312192.1">
    <property type="nucleotide sequence ID" value="NZ_AXWS01000015.1"/>
</dbReference>
<dbReference type="Proteomes" id="UP000675920">
    <property type="component" value="Unplaced"/>
</dbReference>
<sequence length="78" mass="8622">MNRNQAASNDTLPLTSPFAQMIPALARQICERGDALKLPRKQYSPLSRGVAFQYKEIDDAIDREFEASAKAARRAVAA</sequence>
<organism evidence="1 2">
    <name type="scientific">Derxia gummosa DSM 723</name>
    <dbReference type="NCBI Taxonomy" id="1121388"/>
    <lineage>
        <taxon>Bacteria</taxon>
        <taxon>Pseudomonadati</taxon>
        <taxon>Pseudomonadota</taxon>
        <taxon>Betaproteobacteria</taxon>
        <taxon>Burkholderiales</taxon>
        <taxon>Alcaligenaceae</taxon>
        <taxon>Derxia</taxon>
    </lineage>
</organism>